<evidence type="ECO:0000259" key="5">
    <source>
        <dbReference type="PROSITE" id="PS51352"/>
    </source>
</evidence>
<keyword evidence="6" id="KW-0413">Isomerase</keyword>
<keyword evidence="7" id="KW-1185">Reference proteome</keyword>
<dbReference type="SUPFAM" id="SSF52833">
    <property type="entry name" value="Thioredoxin-like"/>
    <property type="match status" value="1"/>
</dbReference>
<evidence type="ECO:0000313" key="7">
    <source>
        <dbReference type="Proteomes" id="UP000248311"/>
    </source>
</evidence>
<feature type="domain" description="Thioredoxin" evidence="5">
    <location>
        <begin position="60"/>
        <end position="268"/>
    </location>
</feature>
<keyword evidence="4" id="KW-0732">Signal</keyword>
<evidence type="ECO:0000313" key="6">
    <source>
        <dbReference type="EMBL" id="PYE84641.1"/>
    </source>
</evidence>
<evidence type="ECO:0000256" key="4">
    <source>
        <dbReference type="SAM" id="SignalP"/>
    </source>
</evidence>
<dbReference type="RefSeq" id="WP_110813716.1">
    <property type="nucleotide sequence ID" value="NZ_QJTE01000002.1"/>
</dbReference>
<name>A0A318SRS6_9RHOB</name>
<comment type="similarity">
    <text evidence="2">Belongs to the thioredoxin family. DsbA subfamily.</text>
</comment>
<dbReference type="InterPro" id="IPR013766">
    <property type="entry name" value="Thioredoxin_domain"/>
</dbReference>
<comment type="caution">
    <text evidence="6">The sequence shown here is derived from an EMBL/GenBank/DDBJ whole genome shotgun (WGS) entry which is preliminary data.</text>
</comment>
<dbReference type="OrthoDB" id="8478320at2"/>
<gene>
    <name evidence="6" type="ORF">DFP88_102444</name>
</gene>
<dbReference type="AlphaFoldDB" id="A0A318SRS6"/>
<reference evidence="6 7" key="1">
    <citation type="submission" date="2018-06" db="EMBL/GenBank/DDBJ databases">
        <title>Genomic Encyclopedia of Type Strains, Phase III (KMG-III): the genomes of soil and plant-associated and newly described type strains.</title>
        <authorList>
            <person name="Whitman W."/>
        </authorList>
    </citation>
    <scope>NUCLEOTIDE SEQUENCE [LARGE SCALE GENOMIC DNA]</scope>
    <source>
        <strain evidence="6 7">CECT 9025</strain>
    </source>
</reference>
<dbReference type="Proteomes" id="UP000248311">
    <property type="component" value="Unassembled WGS sequence"/>
</dbReference>
<organism evidence="6 7">
    <name type="scientific">Pseudoroseicyclus aestuarii</name>
    <dbReference type="NCBI Taxonomy" id="1795041"/>
    <lineage>
        <taxon>Bacteria</taxon>
        <taxon>Pseudomonadati</taxon>
        <taxon>Pseudomonadota</taxon>
        <taxon>Alphaproteobacteria</taxon>
        <taxon>Rhodobacterales</taxon>
        <taxon>Paracoccaceae</taxon>
        <taxon>Pseudoroseicyclus</taxon>
    </lineage>
</organism>
<dbReference type="InterPro" id="IPR036249">
    <property type="entry name" value="Thioredoxin-like_sf"/>
</dbReference>
<evidence type="ECO:0000256" key="2">
    <source>
        <dbReference type="ARBA" id="ARBA00005791"/>
    </source>
</evidence>
<comment type="function">
    <text evidence="1">May be required for disulfide bond formation in some proteins.</text>
</comment>
<dbReference type="PANTHER" id="PTHR13887:SF56">
    <property type="entry name" value="THIOREDOXIN-LIKE REDUCTASE RV2466C"/>
    <property type="match status" value="1"/>
</dbReference>
<proteinExistence type="inferred from homology"/>
<dbReference type="PROSITE" id="PS51352">
    <property type="entry name" value="THIOREDOXIN_2"/>
    <property type="match status" value="1"/>
</dbReference>
<feature type="signal peptide" evidence="4">
    <location>
        <begin position="1"/>
        <end position="21"/>
    </location>
</feature>
<accession>A0A318SRS6</accession>
<feature type="region of interest" description="Disordered" evidence="3">
    <location>
        <begin position="41"/>
        <end position="103"/>
    </location>
</feature>
<dbReference type="Gene3D" id="3.40.30.10">
    <property type="entry name" value="Glutaredoxin"/>
    <property type="match status" value="1"/>
</dbReference>
<protein>
    <submittedName>
        <fullName evidence="6">Protein-disulfide isomerase</fullName>
    </submittedName>
</protein>
<dbReference type="InterPro" id="IPR012336">
    <property type="entry name" value="Thioredoxin-like_fold"/>
</dbReference>
<dbReference type="GO" id="GO:0016853">
    <property type="term" value="F:isomerase activity"/>
    <property type="evidence" value="ECO:0007669"/>
    <property type="project" value="UniProtKB-KW"/>
</dbReference>
<sequence length="272" mass="29228">MTKPLPAIALAAAFAAGGAWMLTRPAEDAALLPPAAGAAQAQEAAAEDAAQTQVETEGGETAADAAPAEDTAQEDTGQTQVEAEGDEAAADVDTSSVEEMAQGDADAPVEVIEYFSYTCPHCRDFHENQYQQLKEQYIDSGQVRFVMREVYFDRPGLWASMVARCGGEMRYFGVTDALFEQQRDWIAGGDPASIAENLRKIGLVSGLDQETLDACMADGAKAEALVAWFQQNAEEDQIEATPTLIINGTSYANMPFDELSEIIDQQIEENEG</sequence>
<evidence type="ECO:0000256" key="1">
    <source>
        <dbReference type="ARBA" id="ARBA00003565"/>
    </source>
</evidence>
<dbReference type="Pfam" id="PF13462">
    <property type="entry name" value="Thioredoxin_4"/>
    <property type="match status" value="1"/>
</dbReference>
<dbReference type="PANTHER" id="PTHR13887">
    <property type="entry name" value="GLUTATHIONE S-TRANSFERASE KAPPA"/>
    <property type="match status" value="1"/>
</dbReference>
<feature type="chain" id="PRO_5016382182" evidence="4">
    <location>
        <begin position="22"/>
        <end position="272"/>
    </location>
</feature>
<dbReference type="EMBL" id="QJTE01000002">
    <property type="protein sequence ID" value="PYE84641.1"/>
    <property type="molecule type" value="Genomic_DNA"/>
</dbReference>
<evidence type="ECO:0000256" key="3">
    <source>
        <dbReference type="SAM" id="MobiDB-lite"/>
    </source>
</evidence>
<feature type="compositionally biased region" description="Low complexity" evidence="3">
    <location>
        <begin position="41"/>
        <end position="76"/>
    </location>
</feature>